<dbReference type="OrthoDB" id="5358347at2"/>
<dbReference type="GO" id="GO:0003677">
    <property type="term" value="F:DNA binding"/>
    <property type="evidence" value="ECO:0007669"/>
    <property type="project" value="UniProtKB-KW"/>
</dbReference>
<reference evidence="5 6" key="1">
    <citation type="submission" date="2019-01" db="EMBL/GenBank/DDBJ databases">
        <title>Vagococcus silagei sp. nov. isolated from brewer's grain.</title>
        <authorList>
            <person name="Guu J.-R."/>
        </authorList>
    </citation>
    <scope>NUCLEOTIDE SEQUENCE [LARGE SCALE GENOMIC DNA]</scope>
    <source>
        <strain evidence="5 6">2B-2</strain>
    </source>
</reference>
<evidence type="ECO:0000313" key="6">
    <source>
        <dbReference type="Proteomes" id="UP000310506"/>
    </source>
</evidence>
<accession>A0A4S3B1I4</accession>
<gene>
    <name evidence="5" type="ORF">ESZ54_11265</name>
</gene>
<dbReference type="PROSITE" id="PS01117">
    <property type="entry name" value="HTH_MARR_1"/>
    <property type="match status" value="1"/>
</dbReference>
<dbReference type="RefSeq" id="WP_136137756.1">
    <property type="nucleotide sequence ID" value="NZ_SDGV01000029.1"/>
</dbReference>
<proteinExistence type="predicted"/>
<dbReference type="Pfam" id="PF01047">
    <property type="entry name" value="MarR"/>
    <property type="match status" value="1"/>
</dbReference>
<comment type="caution">
    <text evidence="5">The sequence shown here is derived from an EMBL/GenBank/DDBJ whole genome shotgun (WGS) entry which is preliminary data.</text>
</comment>
<evidence type="ECO:0000256" key="1">
    <source>
        <dbReference type="ARBA" id="ARBA00023015"/>
    </source>
</evidence>
<dbReference type="GO" id="GO:0003700">
    <property type="term" value="F:DNA-binding transcription factor activity"/>
    <property type="evidence" value="ECO:0007669"/>
    <property type="project" value="InterPro"/>
</dbReference>
<organism evidence="5 6">
    <name type="scientific">Vagococcus silagei</name>
    <dbReference type="NCBI Taxonomy" id="2508885"/>
    <lineage>
        <taxon>Bacteria</taxon>
        <taxon>Bacillati</taxon>
        <taxon>Bacillota</taxon>
        <taxon>Bacilli</taxon>
        <taxon>Lactobacillales</taxon>
        <taxon>Enterococcaceae</taxon>
        <taxon>Vagococcus</taxon>
    </lineage>
</organism>
<name>A0A4S3B1I4_9ENTE</name>
<protein>
    <submittedName>
        <fullName evidence="5">MarR family transcriptional regulator</fullName>
    </submittedName>
</protein>
<sequence>MTEIDKVFSDVRVIHDKLSWLNRSKMENALAGYTASEVHLLEYIGKNENINVTKLAEHFFMTRGAMSKSTKKLIKKGALQSKQKEDNKKEIYFTLTEEGQRVFDLHEQLHQEFRARDQDVLNSITPETLSEVESFLQRYNDHLSKEIQKKKLKTR</sequence>
<dbReference type="PANTHER" id="PTHR35790">
    <property type="entry name" value="HTH-TYPE TRANSCRIPTIONAL REGULATOR PCHR"/>
    <property type="match status" value="1"/>
</dbReference>
<evidence type="ECO:0000256" key="2">
    <source>
        <dbReference type="ARBA" id="ARBA00023125"/>
    </source>
</evidence>
<evidence type="ECO:0000256" key="3">
    <source>
        <dbReference type="ARBA" id="ARBA00023163"/>
    </source>
</evidence>
<dbReference type="Proteomes" id="UP000310506">
    <property type="component" value="Unassembled WGS sequence"/>
</dbReference>
<evidence type="ECO:0000259" key="4">
    <source>
        <dbReference type="PROSITE" id="PS50995"/>
    </source>
</evidence>
<dbReference type="InterPro" id="IPR023187">
    <property type="entry name" value="Tscrpt_reg_MarR-type_CS"/>
</dbReference>
<keyword evidence="1" id="KW-0805">Transcription regulation</keyword>
<dbReference type="SMART" id="SM00347">
    <property type="entry name" value="HTH_MARR"/>
    <property type="match status" value="1"/>
</dbReference>
<keyword evidence="3" id="KW-0804">Transcription</keyword>
<evidence type="ECO:0000313" key="5">
    <source>
        <dbReference type="EMBL" id="THB60288.1"/>
    </source>
</evidence>
<dbReference type="AlphaFoldDB" id="A0A4S3B1I4"/>
<dbReference type="InterPro" id="IPR036390">
    <property type="entry name" value="WH_DNA-bd_sf"/>
</dbReference>
<dbReference type="EMBL" id="SDGV01000029">
    <property type="protein sequence ID" value="THB60288.1"/>
    <property type="molecule type" value="Genomic_DNA"/>
</dbReference>
<dbReference type="InterPro" id="IPR036388">
    <property type="entry name" value="WH-like_DNA-bd_sf"/>
</dbReference>
<keyword evidence="6" id="KW-1185">Reference proteome</keyword>
<dbReference type="PROSITE" id="PS50995">
    <property type="entry name" value="HTH_MARR_2"/>
    <property type="match status" value="1"/>
</dbReference>
<keyword evidence="2" id="KW-0238">DNA-binding</keyword>
<dbReference type="InterPro" id="IPR052067">
    <property type="entry name" value="Metal_resp_HTH_trans_reg"/>
</dbReference>
<feature type="domain" description="HTH marR-type" evidence="4">
    <location>
        <begin position="4"/>
        <end position="141"/>
    </location>
</feature>
<dbReference type="InterPro" id="IPR000835">
    <property type="entry name" value="HTH_MarR-typ"/>
</dbReference>
<dbReference type="Gene3D" id="1.10.10.10">
    <property type="entry name" value="Winged helix-like DNA-binding domain superfamily/Winged helix DNA-binding domain"/>
    <property type="match status" value="1"/>
</dbReference>
<dbReference type="SUPFAM" id="SSF46785">
    <property type="entry name" value="Winged helix' DNA-binding domain"/>
    <property type="match status" value="1"/>
</dbReference>
<dbReference type="PANTHER" id="PTHR35790:SF4">
    <property type="entry name" value="HTH-TYPE TRANSCRIPTIONAL REGULATOR PCHR"/>
    <property type="match status" value="1"/>
</dbReference>